<dbReference type="InterPro" id="IPR038359">
    <property type="entry name" value="Connexin_N_sf"/>
</dbReference>
<dbReference type="SUPFAM" id="SSF47954">
    <property type="entry name" value="Cyclin-like"/>
    <property type="match status" value="1"/>
</dbReference>
<evidence type="ECO:0000256" key="13">
    <source>
        <dbReference type="SAM" id="Phobius"/>
    </source>
</evidence>
<dbReference type="PROSITE" id="PS00407">
    <property type="entry name" value="CONNEXINS_1"/>
    <property type="match status" value="1"/>
</dbReference>
<dbReference type="EMBL" id="JAROKS010000016">
    <property type="protein sequence ID" value="KAK1795515.1"/>
    <property type="molecule type" value="Genomic_DNA"/>
</dbReference>
<dbReference type="InterPro" id="IPR013092">
    <property type="entry name" value="Connexin_N"/>
</dbReference>
<keyword evidence="6" id="KW-0303">Gap junction</keyword>
<feature type="transmembrane region" description="Helical" evidence="13">
    <location>
        <begin position="467"/>
        <end position="487"/>
    </location>
</feature>
<keyword evidence="9 11" id="KW-0195">Cyclin</keyword>
<evidence type="ECO:0000256" key="7">
    <source>
        <dbReference type="ARBA" id="ARBA00022949"/>
    </source>
</evidence>
<evidence type="ECO:0000259" key="15">
    <source>
        <dbReference type="SMART" id="SM00385"/>
    </source>
</evidence>
<dbReference type="Pfam" id="PF00029">
    <property type="entry name" value="Connexin"/>
    <property type="match status" value="1"/>
</dbReference>
<feature type="domain" description="Connexin N-terminal" evidence="14">
    <location>
        <begin position="433"/>
        <end position="466"/>
    </location>
</feature>
<evidence type="ECO:0000256" key="4">
    <source>
        <dbReference type="ARBA" id="ARBA00022475"/>
    </source>
</evidence>
<dbReference type="InterPro" id="IPR036915">
    <property type="entry name" value="Cyclin-like_sf"/>
</dbReference>
<dbReference type="Pfam" id="PF00134">
    <property type="entry name" value="Cyclin_N"/>
    <property type="match status" value="1"/>
</dbReference>
<keyword evidence="10 13" id="KW-0472">Membrane</keyword>
<evidence type="ECO:0000259" key="14">
    <source>
        <dbReference type="SMART" id="SM00037"/>
    </source>
</evidence>
<feature type="region of interest" description="Disordered" evidence="12">
    <location>
        <begin position="264"/>
        <end position="283"/>
    </location>
</feature>
<keyword evidence="7" id="KW-0965">Cell junction</keyword>
<feature type="region of interest" description="Disordered" evidence="12">
    <location>
        <begin position="768"/>
        <end position="805"/>
    </location>
</feature>
<feature type="transmembrane region" description="Helical" evidence="13">
    <location>
        <begin position="595"/>
        <end position="622"/>
    </location>
</feature>
<evidence type="ECO:0000256" key="5">
    <source>
        <dbReference type="ARBA" id="ARBA00022692"/>
    </source>
</evidence>
<dbReference type="Proteomes" id="UP001239994">
    <property type="component" value="Unassembled WGS sequence"/>
</dbReference>
<accession>A0AAD8ZD17</accession>
<feature type="region of interest" description="Disordered" evidence="12">
    <location>
        <begin position="728"/>
        <end position="747"/>
    </location>
</feature>
<dbReference type="SMART" id="SM00385">
    <property type="entry name" value="CYCLIN"/>
    <property type="match status" value="1"/>
</dbReference>
<comment type="subcellular location">
    <subcellularLocation>
        <location evidence="1">Cell junction</location>
        <location evidence="1">Gap junction</location>
    </subcellularLocation>
    <subcellularLocation>
        <location evidence="2">Cell membrane</location>
        <topology evidence="2">Multi-pass membrane protein</topology>
    </subcellularLocation>
</comment>
<dbReference type="InterPro" id="IPR006671">
    <property type="entry name" value="Cyclin_N"/>
</dbReference>
<dbReference type="Gene3D" id="1.20.1440.80">
    <property type="entry name" value="Gap junction channel protein cysteine-rich domain"/>
    <property type="match status" value="1"/>
</dbReference>
<feature type="compositionally biased region" description="Acidic residues" evidence="12">
    <location>
        <begin position="796"/>
        <end position="805"/>
    </location>
</feature>
<keyword evidence="8 13" id="KW-1133">Transmembrane helix</keyword>
<proteinExistence type="inferred from homology"/>
<evidence type="ECO:0000256" key="9">
    <source>
        <dbReference type="ARBA" id="ARBA00023127"/>
    </source>
</evidence>
<dbReference type="InterPro" id="IPR013763">
    <property type="entry name" value="Cyclin-like_dom"/>
</dbReference>
<evidence type="ECO:0000313" key="18">
    <source>
        <dbReference type="Proteomes" id="UP001239994"/>
    </source>
</evidence>
<dbReference type="PRINTS" id="PR00206">
    <property type="entry name" value="CONNEXIN"/>
</dbReference>
<evidence type="ECO:0000256" key="10">
    <source>
        <dbReference type="ARBA" id="ARBA00023136"/>
    </source>
</evidence>
<dbReference type="CDD" id="cd20540">
    <property type="entry name" value="CYCLIN_CCNY_like"/>
    <property type="match status" value="1"/>
</dbReference>
<keyword evidence="4" id="KW-1003">Cell membrane</keyword>
<evidence type="ECO:0000256" key="2">
    <source>
        <dbReference type="ARBA" id="ARBA00004651"/>
    </source>
</evidence>
<feature type="domain" description="Cyclin-like" evidence="15">
    <location>
        <begin position="120"/>
        <end position="205"/>
    </location>
</feature>
<dbReference type="Gene3D" id="1.10.472.10">
    <property type="entry name" value="Cyclin-like"/>
    <property type="match status" value="1"/>
</dbReference>
<dbReference type="InterPro" id="IPR000500">
    <property type="entry name" value="Connexin"/>
</dbReference>
<dbReference type="InterPro" id="IPR017990">
    <property type="entry name" value="Connexin_CS"/>
</dbReference>
<reference evidence="17" key="1">
    <citation type="submission" date="2023-03" db="EMBL/GenBank/DDBJ databases">
        <title>Electrophorus voltai genome.</title>
        <authorList>
            <person name="Bian C."/>
        </authorList>
    </citation>
    <scope>NUCLEOTIDE SEQUENCE</scope>
    <source>
        <strain evidence="17">CB-2022</strain>
        <tissue evidence="17">Muscle</tissue>
    </source>
</reference>
<dbReference type="GO" id="GO:0007154">
    <property type="term" value="P:cell communication"/>
    <property type="evidence" value="ECO:0007669"/>
    <property type="project" value="InterPro"/>
</dbReference>
<dbReference type="PANTHER" id="PTHR14248">
    <property type="entry name" value="CYCLIN Y, ISOFORM A"/>
    <property type="match status" value="1"/>
</dbReference>
<evidence type="ECO:0000256" key="8">
    <source>
        <dbReference type="ARBA" id="ARBA00022989"/>
    </source>
</evidence>
<evidence type="ECO:0000256" key="12">
    <source>
        <dbReference type="SAM" id="MobiDB-lite"/>
    </source>
</evidence>
<dbReference type="SMART" id="SM01089">
    <property type="entry name" value="Connexin_CCC"/>
    <property type="match status" value="1"/>
</dbReference>
<feature type="compositionally biased region" description="Basic and acidic residues" evidence="12">
    <location>
        <begin position="779"/>
        <end position="792"/>
    </location>
</feature>
<evidence type="ECO:0000256" key="1">
    <source>
        <dbReference type="ARBA" id="ARBA00004610"/>
    </source>
</evidence>
<dbReference type="InterPro" id="IPR019570">
    <property type="entry name" value="Connexin_CCC"/>
</dbReference>
<sequence length="805" mass="89664">MGNTASCCVSASPKLRRNAHSRLEPYRPEPELSREDTGCNLQHISDRENIDGRSLITSLRPLKRGEHRRVSLAIYYHIKNRDVDGRTLLDIFDEKLHPLSKLEVPLDYDKHDPEQKQIYRFVRTLFSAAQLTAECAIVTLVYLERLLTYAEIDICPANWKRIVLGAILLASKVWDDQAVWNVDYCQILKDITVEDMNELERQFLELLQFNINVPSSVYAKYYFDLRSLSEANNLSFPLEPLSRDKAQKLEAISRLCDDKYKDMRKAAKKRSRGSPAHERATEKDCPQKLVFPWCTAASGQCLPGPPPPPPGLGGGGRHSHHRRAWMLSVRSSSETEPLDMPGSEAMARQRVSETVFIALNYNITTVGSHQHEGTCQSANLALRNGLVVSDKAGSLAGVLAPERRGGTTLRTLHHIVRSFASGFLNHTGVKKEMSTNDEQERFVCNTIQPGCANVCYDIFAPLSLFRFWLLQLASVFLPYALFVIFVIHKVTSSLPVPAETSDRMKAGSVQKTHREPYGEACLVKPIMKSEGRRLPRFTRAYTLQLLFRILLEGGFSAAHYYLFGLRVPSRFMCQQMPCTSTVDCYPSRASEKTVMLGFMLGASGICFLLSVLDLACAITRLLRQERKRKMRVEKMYEEARYFVSNPDGAAPCGPLPGSFRKRAGKQPLPSCEGTPLGAGLDLPVCDADGGGGFQVVQDEGVECEGSEVPLCPPEPLPTPRTIRVSKLGRLKPLPPPRRDRAPGAGTMDLSGAVYTRRVGQYSLVEMGSRSEAASSAGDGLEKRSSLTEERTGNETVMDDEIPTFT</sequence>
<dbReference type="GO" id="GO:0005922">
    <property type="term" value="C:connexin complex"/>
    <property type="evidence" value="ECO:0007669"/>
    <property type="project" value="InterPro"/>
</dbReference>
<feature type="transmembrane region" description="Helical" evidence="13">
    <location>
        <begin position="541"/>
        <end position="562"/>
    </location>
</feature>
<evidence type="ECO:0000259" key="16">
    <source>
        <dbReference type="SMART" id="SM01089"/>
    </source>
</evidence>
<evidence type="ECO:0000313" key="17">
    <source>
        <dbReference type="EMBL" id="KAK1795515.1"/>
    </source>
</evidence>
<gene>
    <name evidence="17" type="ORF">P4O66_009930</name>
</gene>
<name>A0AAD8ZD17_9TELE</name>
<organism evidence="17 18">
    <name type="scientific">Electrophorus voltai</name>
    <dbReference type="NCBI Taxonomy" id="2609070"/>
    <lineage>
        <taxon>Eukaryota</taxon>
        <taxon>Metazoa</taxon>
        <taxon>Chordata</taxon>
        <taxon>Craniata</taxon>
        <taxon>Vertebrata</taxon>
        <taxon>Euteleostomi</taxon>
        <taxon>Actinopterygii</taxon>
        <taxon>Neopterygii</taxon>
        <taxon>Teleostei</taxon>
        <taxon>Ostariophysi</taxon>
        <taxon>Gymnotiformes</taxon>
        <taxon>Gymnotoidei</taxon>
        <taxon>Gymnotidae</taxon>
        <taxon>Electrophorus</taxon>
    </lineage>
</organism>
<keyword evidence="18" id="KW-1185">Reference proteome</keyword>
<protein>
    <recommendedName>
        <fullName evidence="19">Cyclin-like domain-containing protein</fullName>
    </recommendedName>
</protein>
<evidence type="ECO:0000256" key="6">
    <source>
        <dbReference type="ARBA" id="ARBA00022868"/>
    </source>
</evidence>
<evidence type="ECO:0008006" key="19">
    <source>
        <dbReference type="Google" id="ProtNLM"/>
    </source>
</evidence>
<feature type="domain" description="Connexin cysteine-rich" evidence="16">
    <location>
        <begin position="551"/>
        <end position="617"/>
    </location>
</feature>
<comment type="similarity">
    <text evidence="3">Belongs to the cyclin family. Cyclin Y subfamily.</text>
</comment>
<dbReference type="FunFam" id="1.10.472.10:FF:000011">
    <property type="entry name" value="Cyclin-Y isoform 1"/>
    <property type="match status" value="1"/>
</dbReference>
<dbReference type="AlphaFoldDB" id="A0AAD8ZD17"/>
<evidence type="ECO:0000256" key="11">
    <source>
        <dbReference type="RuleBase" id="RU000383"/>
    </source>
</evidence>
<keyword evidence="5 13" id="KW-0812">Transmembrane</keyword>
<comment type="caution">
    <text evidence="17">The sequence shown here is derived from an EMBL/GenBank/DDBJ whole genome shotgun (WGS) entry which is preliminary data.</text>
</comment>
<dbReference type="SMART" id="SM00037">
    <property type="entry name" value="CNX"/>
    <property type="match status" value="1"/>
</dbReference>
<evidence type="ECO:0000256" key="3">
    <source>
        <dbReference type="ARBA" id="ARBA00005463"/>
    </source>
</evidence>